<dbReference type="AlphaFoldDB" id="A0AAN6E7P0"/>
<reference evidence="9" key="1">
    <citation type="journal article" date="2022" name="bioRxiv">
        <title>Deciphering the potential niche of two novel black yeast fungi from a biological soil crust based on their genomes, phenotypes, and melanin regulation.</title>
        <authorList>
            <consortium name="DOE Joint Genome Institute"/>
            <person name="Carr E.C."/>
            <person name="Barton Q."/>
            <person name="Grambo S."/>
            <person name="Sullivan M."/>
            <person name="Renfro C.M."/>
            <person name="Kuo A."/>
            <person name="Pangilinan J."/>
            <person name="Lipzen A."/>
            <person name="Keymanesh K."/>
            <person name="Savage E."/>
            <person name="Barry K."/>
            <person name="Grigoriev I.V."/>
            <person name="Riekhof W.R."/>
            <person name="Harris S.S."/>
        </authorList>
    </citation>
    <scope>NUCLEOTIDE SEQUENCE</scope>
    <source>
        <strain evidence="9">JF 03-4F</strain>
    </source>
</reference>
<dbReference type="SUPFAM" id="SSF48264">
    <property type="entry name" value="Cytochrome P450"/>
    <property type="match status" value="1"/>
</dbReference>
<dbReference type="InterPro" id="IPR050121">
    <property type="entry name" value="Cytochrome_P450_monoxygenase"/>
</dbReference>
<dbReference type="PANTHER" id="PTHR24305">
    <property type="entry name" value="CYTOCHROME P450"/>
    <property type="match status" value="1"/>
</dbReference>
<evidence type="ECO:0000313" key="10">
    <source>
        <dbReference type="Proteomes" id="UP001203852"/>
    </source>
</evidence>
<dbReference type="PRINTS" id="PR00463">
    <property type="entry name" value="EP450I"/>
</dbReference>
<dbReference type="GO" id="GO:0005506">
    <property type="term" value="F:iron ion binding"/>
    <property type="evidence" value="ECO:0007669"/>
    <property type="project" value="InterPro"/>
</dbReference>
<evidence type="ECO:0000256" key="3">
    <source>
        <dbReference type="ARBA" id="ARBA00022723"/>
    </source>
</evidence>
<dbReference type="EMBL" id="MU404350">
    <property type="protein sequence ID" value="KAI1618185.1"/>
    <property type="molecule type" value="Genomic_DNA"/>
</dbReference>
<keyword evidence="4 8" id="KW-0560">Oxidoreductase</keyword>
<comment type="similarity">
    <text evidence="2 8">Belongs to the cytochrome P450 family.</text>
</comment>
<evidence type="ECO:0000256" key="6">
    <source>
        <dbReference type="ARBA" id="ARBA00023033"/>
    </source>
</evidence>
<dbReference type="PANTHER" id="PTHR24305:SF232">
    <property type="entry name" value="P450, PUTATIVE (EUROFUNG)-RELATED"/>
    <property type="match status" value="1"/>
</dbReference>
<keyword evidence="7 8" id="KW-0349">Heme</keyword>
<evidence type="ECO:0000313" key="9">
    <source>
        <dbReference type="EMBL" id="KAI1618185.1"/>
    </source>
</evidence>
<dbReference type="FunFam" id="1.10.630.10:FF:000050">
    <property type="entry name" value="Cytochrome P450 monooxygenase"/>
    <property type="match status" value="1"/>
</dbReference>
<protein>
    <submittedName>
        <fullName evidence="9">Cytochrome P450 oxidoreductase</fullName>
    </submittedName>
</protein>
<keyword evidence="5 7" id="KW-0408">Iron</keyword>
<dbReference type="Pfam" id="PF00067">
    <property type="entry name" value="p450"/>
    <property type="match status" value="1"/>
</dbReference>
<organism evidence="9 10">
    <name type="scientific">Exophiala viscosa</name>
    <dbReference type="NCBI Taxonomy" id="2486360"/>
    <lineage>
        <taxon>Eukaryota</taxon>
        <taxon>Fungi</taxon>
        <taxon>Dikarya</taxon>
        <taxon>Ascomycota</taxon>
        <taxon>Pezizomycotina</taxon>
        <taxon>Eurotiomycetes</taxon>
        <taxon>Chaetothyriomycetidae</taxon>
        <taxon>Chaetothyriales</taxon>
        <taxon>Herpotrichiellaceae</taxon>
        <taxon>Exophiala</taxon>
    </lineage>
</organism>
<dbReference type="PRINTS" id="PR00385">
    <property type="entry name" value="P450"/>
</dbReference>
<dbReference type="InterPro" id="IPR017972">
    <property type="entry name" value="Cyt_P450_CS"/>
</dbReference>
<dbReference type="CDD" id="cd11060">
    <property type="entry name" value="CYP57A1-like"/>
    <property type="match status" value="1"/>
</dbReference>
<evidence type="ECO:0000256" key="8">
    <source>
        <dbReference type="RuleBase" id="RU000461"/>
    </source>
</evidence>
<evidence type="ECO:0000256" key="1">
    <source>
        <dbReference type="ARBA" id="ARBA00001971"/>
    </source>
</evidence>
<dbReference type="InterPro" id="IPR001128">
    <property type="entry name" value="Cyt_P450"/>
</dbReference>
<dbReference type="GO" id="GO:0020037">
    <property type="term" value="F:heme binding"/>
    <property type="evidence" value="ECO:0007669"/>
    <property type="project" value="InterPro"/>
</dbReference>
<evidence type="ECO:0000256" key="4">
    <source>
        <dbReference type="ARBA" id="ARBA00023002"/>
    </source>
</evidence>
<dbReference type="InterPro" id="IPR002401">
    <property type="entry name" value="Cyt_P450_E_grp-I"/>
</dbReference>
<keyword evidence="3 7" id="KW-0479">Metal-binding</keyword>
<gene>
    <name evidence="9" type="ORF">EDD36DRAFT_425803</name>
</gene>
<name>A0AAN6E7P0_9EURO</name>
<evidence type="ECO:0000256" key="7">
    <source>
        <dbReference type="PIRSR" id="PIRSR602401-1"/>
    </source>
</evidence>
<dbReference type="InterPro" id="IPR036396">
    <property type="entry name" value="Cyt_P450_sf"/>
</dbReference>
<keyword evidence="6 8" id="KW-0503">Monooxygenase</keyword>
<comment type="cofactor">
    <cofactor evidence="1 7">
        <name>heme</name>
        <dbReference type="ChEBI" id="CHEBI:30413"/>
    </cofactor>
</comment>
<dbReference type="GO" id="GO:0016705">
    <property type="term" value="F:oxidoreductase activity, acting on paired donors, with incorporation or reduction of molecular oxygen"/>
    <property type="evidence" value="ECO:0007669"/>
    <property type="project" value="InterPro"/>
</dbReference>
<evidence type="ECO:0000256" key="5">
    <source>
        <dbReference type="ARBA" id="ARBA00023004"/>
    </source>
</evidence>
<dbReference type="Proteomes" id="UP001203852">
    <property type="component" value="Unassembled WGS sequence"/>
</dbReference>
<accession>A0AAN6E7P0</accession>
<comment type="caution">
    <text evidence="9">The sequence shown here is derived from an EMBL/GenBank/DDBJ whole genome shotgun (WGS) entry which is preliminary data.</text>
</comment>
<dbReference type="PROSITE" id="PS00086">
    <property type="entry name" value="CYTOCHROME_P450"/>
    <property type="match status" value="1"/>
</dbReference>
<evidence type="ECO:0000256" key="2">
    <source>
        <dbReference type="ARBA" id="ARBA00010617"/>
    </source>
</evidence>
<keyword evidence="10" id="KW-1185">Reference proteome</keyword>
<proteinExistence type="inferred from homology"/>
<sequence length="512" mass="57519">MEGLDQVQQLLQKYWAVLVLGSLLARLLYNKYGQNLNSIPGPFLAGLTDIWRFWNTCFATAHDTHIWLHRKTNSHFVRLGPRTISVSDTTLIPTIYGIKSGFGKSDYFVPAMMPFQGSFTPGLFAALDEDYHARLKKPINSAYSMSTMVEFEPLVDATTALLMSKLDNFAASGTSFDFGVWLQMYAFDVLGEIQFSRKLGFLESGKDVSGIMADIRGKISYAGCVGQIPFLDRVLTKNSLFLKLVPTHPIVTFTLDRMEERAVVRAQGGAQKRDFLTRAIEAQAKYPDIVTDRAIVLYSADNVAAGSDTTGIALRSIFYYLLKSPACMLKLVAEIDWADRAGQLSEFVTWQQSNKLPYLQACIKEALRMHPPVGLLIERCVHGGIFLGGNYFPEGTIVGMNPWVTARDKSVFGADADLFRPERWLEASQEQLIAMERANLVFGHGKRACIGRNISMLEISKLVPQLLRHYTLSFVRPEQEWKVHGGWFVWQTGFEAFISKGVWKDDSQIFSI</sequence>
<dbReference type="GO" id="GO:0004497">
    <property type="term" value="F:monooxygenase activity"/>
    <property type="evidence" value="ECO:0007669"/>
    <property type="project" value="UniProtKB-KW"/>
</dbReference>
<dbReference type="Gene3D" id="1.10.630.10">
    <property type="entry name" value="Cytochrome P450"/>
    <property type="match status" value="1"/>
</dbReference>
<feature type="binding site" description="axial binding residue" evidence="7">
    <location>
        <position position="449"/>
    </location>
    <ligand>
        <name>heme</name>
        <dbReference type="ChEBI" id="CHEBI:30413"/>
    </ligand>
    <ligandPart>
        <name>Fe</name>
        <dbReference type="ChEBI" id="CHEBI:18248"/>
    </ligandPart>
</feature>